<feature type="domain" description="ABC transporter" evidence="5">
    <location>
        <begin position="5"/>
        <end position="237"/>
    </location>
</feature>
<evidence type="ECO:0000313" key="6">
    <source>
        <dbReference type="EMBL" id="MRI81339.1"/>
    </source>
</evidence>
<evidence type="ECO:0000313" key="8">
    <source>
        <dbReference type="EMBL" id="MRJ48064.1"/>
    </source>
</evidence>
<evidence type="ECO:0000256" key="2">
    <source>
        <dbReference type="ARBA" id="ARBA00022448"/>
    </source>
</evidence>
<protein>
    <submittedName>
        <fullName evidence="7">ATP-binding cassette domain-containing protein</fullName>
    </submittedName>
</protein>
<evidence type="ECO:0000256" key="3">
    <source>
        <dbReference type="ARBA" id="ARBA00022741"/>
    </source>
</evidence>
<keyword evidence="2" id="KW-0813">Transport</keyword>
<gene>
    <name evidence="8" type="ORF">GF867_10855</name>
    <name evidence="7" type="ORF">GIY09_05495</name>
    <name evidence="6" type="ORF">GIY11_04840</name>
</gene>
<reference evidence="8 10" key="1">
    <citation type="submission" date="2019-11" db="EMBL/GenBank/DDBJ databases">
        <title>Characterisation of Fundicoccus ignavus gen. nov. sp. nov., a novel genus of the family Aerococcaceae from bulk tank milk.</title>
        <authorList>
            <person name="Siebert A."/>
            <person name="Huptas C."/>
            <person name="Wenning M."/>
            <person name="Scherer S."/>
            <person name="Doll E.V."/>
        </authorList>
    </citation>
    <scope>NUCLEOTIDE SEQUENCE [LARGE SCALE GENOMIC DNA]</scope>
    <source>
        <strain evidence="8 10">DSM 109652</strain>
    </source>
</reference>
<keyword evidence="9" id="KW-1185">Reference proteome</keyword>
<dbReference type="SUPFAM" id="SSF52540">
    <property type="entry name" value="P-loop containing nucleoside triphosphate hydrolases"/>
    <property type="match status" value="1"/>
</dbReference>
<accession>A0A6I2GC44</accession>
<comment type="caution">
    <text evidence="7">The sequence shown here is derived from an EMBL/GenBank/DDBJ whole genome shotgun (WGS) entry which is preliminary data.</text>
</comment>
<sequence length="250" mass="27932">MKNVISINELNVVYQQTNALENISFNLPTNARAAIVGPNGAGKSTLLKATLNLVNSSKQSIQLFEQPLNKVRHRIAYVPQTSEVNWNFPTTVYDVVLMGISAKRWGFQAIKPEQKMLAEAALEKMQLNELRERPINQLSGGQKQRVFIARAIAQNADLYLLDEPLAGVDIKSEQLIMDQLLEFQAQGKTSMTVHHDLNTVPEYFDSVILLNRQLIAAGPLDEVFTKENIETTYHGVTSLTHTSSDSKEVI</sequence>
<evidence type="ECO:0000313" key="7">
    <source>
        <dbReference type="EMBL" id="MRI85330.1"/>
    </source>
</evidence>
<organism evidence="7 9">
    <name type="scientific">Fundicoccus ignavus</name>
    <dbReference type="NCBI Taxonomy" id="2664442"/>
    <lineage>
        <taxon>Bacteria</taxon>
        <taxon>Bacillati</taxon>
        <taxon>Bacillota</taxon>
        <taxon>Bacilli</taxon>
        <taxon>Lactobacillales</taxon>
        <taxon>Aerococcaceae</taxon>
        <taxon>Fundicoccus</taxon>
    </lineage>
</organism>
<dbReference type="InterPro" id="IPR050153">
    <property type="entry name" value="Metal_Ion_Import_ABC"/>
</dbReference>
<dbReference type="EMBL" id="WJQR01000004">
    <property type="protein sequence ID" value="MRI81339.1"/>
    <property type="molecule type" value="Genomic_DNA"/>
</dbReference>
<dbReference type="PANTHER" id="PTHR42734:SF5">
    <property type="entry name" value="IRON TRANSPORT SYSTEM ATP-BINDING PROTEIN HI_0361-RELATED"/>
    <property type="match status" value="1"/>
</dbReference>
<dbReference type="PROSITE" id="PS00211">
    <property type="entry name" value="ABC_TRANSPORTER_1"/>
    <property type="match status" value="1"/>
</dbReference>
<keyword evidence="4 7" id="KW-0067">ATP-binding</keyword>
<dbReference type="Proteomes" id="UP000430975">
    <property type="component" value="Unassembled WGS sequence"/>
</dbReference>
<dbReference type="Proteomes" id="UP000469870">
    <property type="component" value="Unassembled WGS sequence"/>
</dbReference>
<proteinExistence type="inferred from homology"/>
<dbReference type="Proteomes" id="UP000440066">
    <property type="component" value="Unassembled WGS sequence"/>
</dbReference>
<dbReference type="Pfam" id="PF00005">
    <property type="entry name" value="ABC_tran"/>
    <property type="match status" value="1"/>
</dbReference>
<dbReference type="RefSeq" id="WP_153833124.1">
    <property type="nucleotide sequence ID" value="NZ_WJQR01000004.1"/>
</dbReference>
<evidence type="ECO:0000259" key="5">
    <source>
        <dbReference type="PROSITE" id="PS50893"/>
    </source>
</evidence>
<dbReference type="EMBL" id="WJQS01000004">
    <property type="protein sequence ID" value="MRI85330.1"/>
    <property type="molecule type" value="Genomic_DNA"/>
</dbReference>
<name>A0A6I2GC44_9LACT</name>
<evidence type="ECO:0000256" key="4">
    <source>
        <dbReference type="ARBA" id="ARBA00022840"/>
    </source>
</evidence>
<dbReference type="PANTHER" id="PTHR42734">
    <property type="entry name" value="METAL TRANSPORT SYSTEM ATP-BINDING PROTEIN TM_0124-RELATED"/>
    <property type="match status" value="1"/>
</dbReference>
<dbReference type="GO" id="GO:0016887">
    <property type="term" value="F:ATP hydrolysis activity"/>
    <property type="evidence" value="ECO:0007669"/>
    <property type="project" value="InterPro"/>
</dbReference>
<evidence type="ECO:0000313" key="10">
    <source>
        <dbReference type="Proteomes" id="UP000440066"/>
    </source>
</evidence>
<dbReference type="PROSITE" id="PS50893">
    <property type="entry name" value="ABC_TRANSPORTER_2"/>
    <property type="match status" value="1"/>
</dbReference>
<reference evidence="9 11" key="2">
    <citation type="submission" date="2019-11" db="EMBL/GenBank/DDBJ databases">
        <title>Characterisation of Fundicoccus ignavus gen. nov. sp. nov., a novel genus of the family Aerococcaceae isolated from bulk tank milk.</title>
        <authorList>
            <person name="Siebert A."/>
            <person name="Huptas C."/>
            <person name="Wenning M."/>
            <person name="Scherer S."/>
            <person name="Doll E.V."/>
        </authorList>
    </citation>
    <scope>NUCLEOTIDE SEQUENCE [LARGE SCALE GENOMIC DNA]</scope>
    <source>
        <strain evidence="6 11">DSM 109653</strain>
        <strain evidence="7 9">WS4759</strain>
    </source>
</reference>
<dbReference type="CDD" id="cd03235">
    <property type="entry name" value="ABC_Metallic_Cations"/>
    <property type="match status" value="1"/>
</dbReference>
<dbReference type="InterPro" id="IPR027417">
    <property type="entry name" value="P-loop_NTPase"/>
</dbReference>
<dbReference type="InterPro" id="IPR003439">
    <property type="entry name" value="ABC_transporter-like_ATP-bd"/>
</dbReference>
<dbReference type="EMBL" id="WJQT01000019">
    <property type="protein sequence ID" value="MRJ48064.1"/>
    <property type="molecule type" value="Genomic_DNA"/>
</dbReference>
<dbReference type="InterPro" id="IPR003593">
    <property type="entry name" value="AAA+_ATPase"/>
</dbReference>
<keyword evidence="3" id="KW-0547">Nucleotide-binding</keyword>
<evidence type="ECO:0000313" key="11">
    <source>
        <dbReference type="Proteomes" id="UP000469870"/>
    </source>
</evidence>
<dbReference type="FunFam" id="3.40.50.300:FF:000134">
    <property type="entry name" value="Iron-enterobactin ABC transporter ATP-binding protein"/>
    <property type="match status" value="1"/>
</dbReference>
<evidence type="ECO:0000256" key="1">
    <source>
        <dbReference type="ARBA" id="ARBA00005417"/>
    </source>
</evidence>
<comment type="similarity">
    <text evidence="1">Belongs to the ABC transporter superfamily.</text>
</comment>
<dbReference type="AlphaFoldDB" id="A0A6I2GC44"/>
<evidence type="ECO:0000313" key="9">
    <source>
        <dbReference type="Proteomes" id="UP000430975"/>
    </source>
</evidence>
<dbReference type="Gene3D" id="3.40.50.300">
    <property type="entry name" value="P-loop containing nucleotide triphosphate hydrolases"/>
    <property type="match status" value="1"/>
</dbReference>
<dbReference type="SMART" id="SM00382">
    <property type="entry name" value="AAA"/>
    <property type="match status" value="1"/>
</dbReference>
<dbReference type="InterPro" id="IPR017871">
    <property type="entry name" value="ABC_transporter-like_CS"/>
</dbReference>
<dbReference type="GO" id="GO:0005524">
    <property type="term" value="F:ATP binding"/>
    <property type="evidence" value="ECO:0007669"/>
    <property type="project" value="UniProtKB-KW"/>
</dbReference>